<organism evidence="3 4">
    <name type="scientific">Sphingobacterium corticibacter</name>
    <dbReference type="NCBI Taxonomy" id="2171749"/>
    <lineage>
        <taxon>Bacteria</taxon>
        <taxon>Pseudomonadati</taxon>
        <taxon>Bacteroidota</taxon>
        <taxon>Sphingobacteriia</taxon>
        <taxon>Sphingobacteriales</taxon>
        <taxon>Sphingobacteriaceae</taxon>
        <taxon>Sphingobacterium</taxon>
    </lineage>
</organism>
<dbReference type="AlphaFoldDB" id="A0A2T8HHB9"/>
<feature type="transmembrane region" description="Helical" evidence="1">
    <location>
        <begin position="28"/>
        <end position="50"/>
    </location>
</feature>
<evidence type="ECO:0000259" key="2">
    <source>
        <dbReference type="Pfam" id="PF18917"/>
    </source>
</evidence>
<dbReference type="EMBL" id="QDKG01000004">
    <property type="protein sequence ID" value="PVH24837.1"/>
    <property type="molecule type" value="Genomic_DNA"/>
</dbReference>
<feature type="transmembrane region" description="Helical" evidence="1">
    <location>
        <begin position="5"/>
        <end position="22"/>
    </location>
</feature>
<dbReference type="RefSeq" id="WP_116776217.1">
    <property type="nucleotide sequence ID" value="NZ_QDKG01000004.1"/>
</dbReference>
<evidence type="ECO:0000313" key="3">
    <source>
        <dbReference type="EMBL" id="PVH24837.1"/>
    </source>
</evidence>
<proteinExistence type="predicted"/>
<keyword evidence="1" id="KW-0812">Transmembrane</keyword>
<accession>A0A2T8HHB9</accession>
<feature type="domain" description="LiaI-LiaF-like transmembrane region" evidence="2">
    <location>
        <begin position="6"/>
        <end position="49"/>
    </location>
</feature>
<reference evidence="3 4" key="1">
    <citation type="submission" date="2018-04" db="EMBL/GenBank/DDBJ databases">
        <title>Sphingobacterium cortibacter sp. nov.</title>
        <authorList>
            <person name="Li Y."/>
        </authorList>
    </citation>
    <scope>NUCLEOTIDE SEQUENCE [LARGE SCALE GENOMIC DNA]</scope>
    <source>
        <strain evidence="3 4">2c-3</strain>
    </source>
</reference>
<dbReference type="OrthoDB" id="941984at2"/>
<evidence type="ECO:0000256" key="1">
    <source>
        <dbReference type="SAM" id="Phobius"/>
    </source>
</evidence>
<dbReference type="Pfam" id="PF18917">
    <property type="entry name" value="LiaI-LiaF-like_TM1"/>
    <property type="match status" value="1"/>
</dbReference>
<protein>
    <recommendedName>
        <fullName evidence="2">LiaI-LiaF-like transmembrane region domain-containing protein</fullName>
    </recommendedName>
</protein>
<dbReference type="Proteomes" id="UP000245627">
    <property type="component" value="Unassembled WGS sequence"/>
</dbReference>
<comment type="caution">
    <text evidence="3">The sequence shown here is derived from an EMBL/GenBank/DDBJ whole genome shotgun (WGS) entry which is preliminary data.</text>
</comment>
<name>A0A2T8HHB9_9SPHI</name>
<keyword evidence="1" id="KW-1133">Transmembrane helix</keyword>
<gene>
    <name evidence="3" type="ORF">DC487_12005</name>
</gene>
<evidence type="ECO:0000313" key="4">
    <source>
        <dbReference type="Proteomes" id="UP000245627"/>
    </source>
</evidence>
<feature type="transmembrane region" description="Helical" evidence="1">
    <location>
        <begin position="57"/>
        <end position="75"/>
    </location>
</feature>
<keyword evidence="4" id="KW-1185">Reference proteome</keyword>
<dbReference type="InterPro" id="IPR043726">
    <property type="entry name" value="LiaI-LiaF-like_TM1"/>
</dbReference>
<sequence length="299" mass="32799">MNNKIATGIWLVFIGAIILLHNMDIIHFNFYAIIKYWPLAIVSVGISLLLQNRPHGVLISTVCNILICSFLVYQGTTNSDHNFSNGEAGIDSQAQSQRVALDYSTEIEQAKLHLNGGAASFKLVKPEDSTKLIAAWTDSPSVGLRLDESGTKEKEIVFDAKHNDSRSKKNTIEFYLNPAPVWDLELNVGAVNFKADFSIYRFQTLAINAGASNIGLTFGEPTLENTKIEINTGASNLSLRVPKGAAYRVTGKNVMSSTRYEGAEKVSKGVYETENYQSASLKYDIELNGAANSCSINTY</sequence>
<keyword evidence="1" id="KW-0472">Membrane</keyword>